<proteinExistence type="predicted"/>
<name>A0ABQ6Y8E0_9GAMM</name>
<dbReference type="Proteomes" id="UP000771797">
    <property type="component" value="Unassembled WGS sequence"/>
</dbReference>
<feature type="transmembrane region" description="Helical" evidence="1">
    <location>
        <begin position="6"/>
        <end position="30"/>
    </location>
</feature>
<reference evidence="2 3" key="1">
    <citation type="submission" date="2012-09" db="EMBL/GenBank/DDBJ databases">
        <title>Genome Sequence of alkane-degrading Bacterium Alcanivorax sp. 6-D-6.</title>
        <authorList>
            <person name="Lai Q."/>
            <person name="Shao Z."/>
        </authorList>
    </citation>
    <scope>NUCLEOTIDE SEQUENCE [LARGE SCALE GENOMIC DNA]</scope>
    <source>
        <strain evidence="2 3">6-D-6</strain>
    </source>
</reference>
<feature type="transmembrane region" description="Helical" evidence="1">
    <location>
        <begin position="42"/>
        <end position="63"/>
    </location>
</feature>
<evidence type="ECO:0000256" key="1">
    <source>
        <dbReference type="SAM" id="Phobius"/>
    </source>
</evidence>
<organism evidence="2 3">
    <name type="scientific">Alcanivorax xiamenensis</name>
    <dbReference type="NCBI Taxonomy" id="1177156"/>
    <lineage>
        <taxon>Bacteria</taxon>
        <taxon>Pseudomonadati</taxon>
        <taxon>Pseudomonadota</taxon>
        <taxon>Gammaproteobacteria</taxon>
        <taxon>Oceanospirillales</taxon>
        <taxon>Alcanivoracaceae</taxon>
        <taxon>Alcanivorax</taxon>
    </lineage>
</organism>
<dbReference type="RefSeq" id="WP_159660613.1">
    <property type="nucleotide sequence ID" value="NZ_AQPF01000012.1"/>
</dbReference>
<keyword evidence="3" id="KW-1185">Reference proteome</keyword>
<keyword evidence="1" id="KW-1133">Transmembrane helix</keyword>
<evidence type="ECO:0000313" key="3">
    <source>
        <dbReference type="Proteomes" id="UP000771797"/>
    </source>
</evidence>
<comment type="caution">
    <text evidence="2">The sequence shown here is derived from an EMBL/GenBank/DDBJ whole genome shotgun (WGS) entry which is preliminary data.</text>
</comment>
<accession>A0ABQ6Y8E0</accession>
<keyword evidence="1" id="KW-0812">Transmembrane</keyword>
<gene>
    <name evidence="2" type="ORF">A6D6_01925</name>
</gene>
<dbReference type="EMBL" id="AQPF01000012">
    <property type="protein sequence ID" value="KAF0805869.1"/>
    <property type="molecule type" value="Genomic_DNA"/>
</dbReference>
<keyword evidence="1" id="KW-0472">Membrane</keyword>
<evidence type="ECO:0008006" key="4">
    <source>
        <dbReference type="Google" id="ProtNLM"/>
    </source>
</evidence>
<evidence type="ECO:0000313" key="2">
    <source>
        <dbReference type="EMBL" id="KAF0805869.1"/>
    </source>
</evidence>
<sequence>MSIVSIMAFIVAAHSTIMIIVLLANPDWYVSKAMAARVTPNISAAITTKVILAVVAVAIGVYAL</sequence>
<protein>
    <recommendedName>
        <fullName evidence="4">Copper resistance protein D</fullName>
    </recommendedName>
</protein>